<dbReference type="PANTHER" id="PTHR10150">
    <property type="entry name" value="DNA REPAIR ENDONUCLEASE XPF"/>
    <property type="match status" value="1"/>
</dbReference>
<evidence type="ECO:0000256" key="1">
    <source>
        <dbReference type="ARBA" id="ARBA00004123"/>
    </source>
</evidence>
<evidence type="ECO:0000256" key="9">
    <source>
        <dbReference type="ARBA" id="ARBA00023242"/>
    </source>
</evidence>
<dbReference type="FunFam" id="3.40.50.10130:FF:000002">
    <property type="entry name" value="DNA repair endonuclease XPF"/>
    <property type="match status" value="1"/>
</dbReference>
<proteinExistence type="inferred from homology"/>
<comment type="similarity">
    <text evidence="2">Belongs to the XPF family.</text>
</comment>
<name>A0A7S2SB54_9STRA</name>
<dbReference type="CDD" id="cd20078">
    <property type="entry name" value="XPF_nuclease_XPF_euk"/>
    <property type="match status" value="1"/>
</dbReference>
<dbReference type="InterPro" id="IPR006166">
    <property type="entry name" value="ERCC4_domain"/>
</dbReference>
<comment type="subcellular location">
    <subcellularLocation>
        <location evidence="1">Nucleus</location>
    </subcellularLocation>
</comment>
<evidence type="ECO:0000256" key="5">
    <source>
        <dbReference type="ARBA" id="ARBA00022763"/>
    </source>
</evidence>
<dbReference type="Pfam" id="PF02732">
    <property type="entry name" value="ERCC4"/>
    <property type="match status" value="1"/>
</dbReference>
<dbReference type="SMART" id="SM00891">
    <property type="entry name" value="ERCC4"/>
    <property type="match status" value="1"/>
</dbReference>
<keyword evidence="5" id="KW-0227">DNA damage</keyword>
<dbReference type="GO" id="GO:0003697">
    <property type="term" value="F:single-stranded DNA binding"/>
    <property type="evidence" value="ECO:0007669"/>
    <property type="project" value="TreeGrafter"/>
</dbReference>
<dbReference type="InterPro" id="IPR011335">
    <property type="entry name" value="Restrct_endonuc-II-like"/>
</dbReference>
<dbReference type="GO" id="GO:0000014">
    <property type="term" value="F:single-stranded DNA endodeoxyribonuclease activity"/>
    <property type="evidence" value="ECO:0007669"/>
    <property type="project" value="TreeGrafter"/>
</dbReference>
<organism evidence="12">
    <name type="scientific">Mucochytrium quahogii</name>
    <dbReference type="NCBI Taxonomy" id="96639"/>
    <lineage>
        <taxon>Eukaryota</taxon>
        <taxon>Sar</taxon>
        <taxon>Stramenopiles</taxon>
        <taxon>Bigyra</taxon>
        <taxon>Labyrinthulomycetes</taxon>
        <taxon>Thraustochytrida</taxon>
        <taxon>Thraustochytriidae</taxon>
        <taxon>Mucochytrium</taxon>
    </lineage>
</organism>
<dbReference type="AlphaFoldDB" id="A0A7S2SB54"/>
<keyword evidence="3" id="KW-0540">Nuclease</keyword>
<protein>
    <recommendedName>
        <fullName evidence="11">ERCC4 domain-containing protein</fullName>
    </recommendedName>
</protein>
<reference evidence="12" key="1">
    <citation type="submission" date="2021-01" db="EMBL/GenBank/DDBJ databases">
        <authorList>
            <person name="Corre E."/>
            <person name="Pelletier E."/>
            <person name="Niang G."/>
            <person name="Scheremetjew M."/>
            <person name="Finn R."/>
            <person name="Kale V."/>
            <person name="Holt S."/>
            <person name="Cochrane G."/>
            <person name="Meng A."/>
            <person name="Brown T."/>
            <person name="Cohen L."/>
        </authorList>
    </citation>
    <scope>NUCLEOTIDE SEQUENCE</scope>
    <source>
        <strain evidence="12">NY070348D</strain>
    </source>
</reference>
<dbReference type="InterPro" id="IPR010994">
    <property type="entry name" value="RuvA_2-like"/>
</dbReference>
<evidence type="ECO:0000256" key="4">
    <source>
        <dbReference type="ARBA" id="ARBA00022759"/>
    </source>
</evidence>
<keyword evidence="9" id="KW-0539">Nucleus</keyword>
<evidence type="ECO:0000256" key="6">
    <source>
        <dbReference type="ARBA" id="ARBA00022801"/>
    </source>
</evidence>
<keyword evidence="8" id="KW-0234">DNA repair</keyword>
<keyword evidence="7" id="KW-0238">DNA-binding</keyword>
<dbReference type="GO" id="GO:1901255">
    <property type="term" value="P:nucleotide-excision repair involved in interstrand cross-link repair"/>
    <property type="evidence" value="ECO:0007669"/>
    <property type="project" value="TreeGrafter"/>
</dbReference>
<dbReference type="PANTHER" id="PTHR10150:SF0">
    <property type="entry name" value="DNA REPAIR ENDONUCLEASE XPF"/>
    <property type="match status" value="1"/>
</dbReference>
<dbReference type="GO" id="GO:0000110">
    <property type="term" value="C:nucleotide-excision repair factor 1 complex"/>
    <property type="evidence" value="ECO:0007669"/>
    <property type="project" value="TreeGrafter"/>
</dbReference>
<evidence type="ECO:0000256" key="7">
    <source>
        <dbReference type="ARBA" id="ARBA00023125"/>
    </source>
</evidence>
<evidence type="ECO:0000256" key="10">
    <source>
        <dbReference type="SAM" id="MobiDB-lite"/>
    </source>
</evidence>
<sequence>MSGPGLGTGGARTGPDGDDLSEILLNEANHDWDEGGAVDFVKYTQPVIHREVPVDDREVGGKSASAGSLHKQVMSAEFDLGFHREMFRLALEQDGLSIVAKGLGSMLIIVKLLQYFCNRMEKSTKRIMVGSKPLIFVVNASEDADIIQSEVVLGGLETAHAPPVSVTAKLPSQDRKKMYANGGCFIVTSRILVVDLLTKVINISQITGFIVNNSERLADKSNSAFALNIVHSSGEFKGFVKAFSDAPETLSSKFGFLGQVMTTLGVNQVYLWPRFHAAVKKSLNMVKPEVIEVAQPLTKPMQRIQDQIVAALDMCLQELRRTQNLELSDLTVENGLFRSFEVTLRRQLDPLWHKVSFKTKQLVQDVGVLRKLLPDLIRFDAVMFLRILTNIMTKTSDDQQPPLWLLTDAADEMFSLAKRRVFRIVKEKIPKVSTSSSTKPKREEVKFDPALRKSRVLDKGGKHTLRLDIKVESSAKIELLNEVLRDIDKETKNSASRGGAEIIVFCRDEQTCTELADVLWRDGDAADMIDERFTSYVTARFKRWCEGSGRKSLLLVGDEIETDTAKAERLGKLETLAKELWAGEWSPKSGASEPPRQMTLTDEQRLLYTEAIRRLLLRERGQTDGRKTESTLSNMGNRARCMIFPYQNCKHQQFSILQEMSPCHVILYNPEVRIVREVEIYQAQNPETRVKLYFLQYEDSVEEQRYLSDLKREQDTFRKLIDEKAGLVLSTRNELPVVDATSKQAEINVQENAIVGYNLSTGEAIRGSELNRSRNSKAPVVPKVVVDMREFRSALPSMLHRNGVHVHPATLEVGDYILCPEIVVERKSIPDLHGSFNSGRLFTQAEAMCKYYARPNLLIEFDETRPFSLQAVTDIFSDISHASVVSKMVLLILHFPSLRLLWSPSPVATVELFKLMKANYDNPDPEVAVRIGVPEIEKEQGEKNDNDIVNEKNETACTLLRRLPGITVFNYQKVIDNVTNLQELSMMTVEQLSPLLGKPGAEQLYHFFNQQPPNEKKKK</sequence>
<evidence type="ECO:0000313" key="12">
    <source>
        <dbReference type="EMBL" id="CAD9694936.1"/>
    </source>
</evidence>
<dbReference type="SUPFAM" id="SSF47781">
    <property type="entry name" value="RuvA domain 2-like"/>
    <property type="match status" value="1"/>
</dbReference>
<dbReference type="GO" id="GO:0000724">
    <property type="term" value="P:double-strand break repair via homologous recombination"/>
    <property type="evidence" value="ECO:0007669"/>
    <property type="project" value="TreeGrafter"/>
</dbReference>
<dbReference type="Gene3D" id="1.10.150.20">
    <property type="entry name" value="5' to 3' exonuclease, C-terminal subdomain"/>
    <property type="match status" value="1"/>
</dbReference>
<dbReference type="SUPFAM" id="SSF52980">
    <property type="entry name" value="Restriction endonuclease-like"/>
    <property type="match status" value="1"/>
</dbReference>
<evidence type="ECO:0000259" key="11">
    <source>
        <dbReference type="SMART" id="SM00891"/>
    </source>
</evidence>
<feature type="region of interest" description="Disordered" evidence="10">
    <location>
        <begin position="1"/>
        <end position="20"/>
    </location>
</feature>
<evidence type="ECO:0000256" key="3">
    <source>
        <dbReference type="ARBA" id="ARBA00022722"/>
    </source>
</evidence>
<feature type="domain" description="ERCC4" evidence="11">
    <location>
        <begin position="783"/>
        <end position="863"/>
    </location>
</feature>
<dbReference type="EMBL" id="HBHK01019468">
    <property type="protein sequence ID" value="CAD9694936.1"/>
    <property type="molecule type" value="Transcribed_RNA"/>
</dbReference>
<evidence type="ECO:0000256" key="8">
    <source>
        <dbReference type="ARBA" id="ARBA00023204"/>
    </source>
</evidence>
<evidence type="ECO:0000256" key="2">
    <source>
        <dbReference type="ARBA" id="ARBA00010015"/>
    </source>
</evidence>
<gene>
    <name evidence="12" type="ORF">QSP1433_LOCUS12311</name>
</gene>
<keyword evidence="4" id="KW-0255">Endonuclease</keyword>
<dbReference type="GO" id="GO:0003684">
    <property type="term" value="F:damaged DNA binding"/>
    <property type="evidence" value="ECO:0007669"/>
    <property type="project" value="TreeGrafter"/>
</dbReference>
<keyword evidence="6" id="KW-0378">Hydrolase</keyword>
<dbReference type="InterPro" id="IPR047520">
    <property type="entry name" value="XPF_nuclease"/>
</dbReference>
<feature type="compositionally biased region" description="Gly residues" evidence="10">
    <location>
        <begin position="1"/>
        <end position="12"/>
    </location>
</feature>
<dbReference type="Gene3D" id="3.40.50.10130">
    <property type="match status" value="1"/>
</dbReference>
<dbReference type="GO" id="GO:0000712">
    <property type="term" value="P:resolution of meiotic recombination intermediates"/>
    <property type="evidence" value="ECO:0007669"/>
    <property type="project" value="TreeGrafter"/>
</dbReference>
<accession>A0A7S2SB54</accession>